<dbReference type="OrthoDB" id="4062651at2759"/>
<dbReference type="SUPFAM" id="SSF56112">
    <property type="entry name" value="Protein kinase-like (PK-like)"/>
    <property type="match status" value="1"/>
</dbReference>
<protein>
    <submittedName>
        <fullName evidence="2">2733_t:CDS:1</fullName>
    </submittedName>
</protein>
<proteinExistence type="predicted"/>
<dbReference type="EMBL" id="CAJVPI010001178">
    <property type="protein sequence ID" value="CAG8599136.1"/>
    <property type="molecule type" value="Genomic_DNA"/>
</dbReference>
<evidence type="ECO:0000256" key="1">
    <source>
        <dbReference type="SAM" id="Coils"/>
    </source>
</evidence>
<evidence type="ECO:0000313" key="2">
    <source>
        <dbReference type="EMBL" id="CAG8599136.1"/>
    </source>
</evidence>
<accession>A0A9N9CEQ9</accession>
<reference evidence="2" key="1">
    <citation type="submission" date="2021-06" db="EMBL/GenBank/DDBJ databases">
        <authorList>
            <person name="Kallberg Y."/>
            <person name="Tangrot J."/>
            <person name="Rosling A."/>
        </authorList>
    </citation>
    <scope>NUCLEOTIDE SEQUENCE</scope>
    <source>
        <strain evidence="2">BR232B</strain>
    </source>
</reference>
<dbReference type="AlphaFoldDB" id="A0A9N9CEQ9"/>
<sequence>MTTVEKVNEDIKELEKRIKEIETKLGRRVTQSAGQSCKIHKLVEELAPTISELTEDEKERNNVIRKFMRYIGISLVPIEISNCRTDGTMLKNTPKTSFMVCNFKGKTDYEMGACAYLQNACYYAKFLGDTWTDYEDLSLHTCFPAFLILLEGTYLSISSGVFSNDPCVDRLTMIVPLDRAIYDSETVRYAACILQALNICVQDLEQYYKDVMSNKQISLEVSNSGFPRILKDIPLLQYKERLPGTCLWLADMTDITLAVQKLHGAGLVHGDLQSPNILWKDGQVKFIDFDWAGVNSDAAYPTSMNPNINWAPG</sequence>
<dbReference type="Pfam" id="PF06293">
    <property type="entry name" value="Kdo"/>
    <property type="match status" value="1"/>
</dbReference>
<dbReference type="InterPro" id="IPR011009">
    <property type="entry name" value="Kinase-like_dom_sf"/>
</dbReference>
<keyword evidence="1" id="KW-0175">Coiled coil</keyword>
<comment type="caution">
    <text evidence="2">The sequence shown here is derived from an EMBL/GenBank/DDBJ whole genome shotgun (WGS) entry which is preliminary data.</text>
</comment>
<feature type="non-terminal residue" evidence="2">
    <location>
        <position position="313"/>
    </location>
</feature>
<keyword evidence="3" id="KW-1185">Reference proteome</keyword>
<dbReference type="Proteomes" id="UP000789739">
    <property type="component" value="Unassembled WGS sequence"/>
</dbReference>
<evidence type="ECO:0000313" key="3">
    <source>
        <dbReference type="Proteomes" id="UP000789739"/>
    </source>
</evidence>
<feature type="coiled-coil region" evidence="1">
    <location>
        <begin position="4"/>
        <end position="31"/>
    </location>
</feature>
<gene>
    <name evidence="2" type="ORF">PBRASI_LOCUS7542</name>
</gene>
<organism evidence="2 3">
    <name type="scientific">Paraglomus brasilianum</name>
    <dbReference type="NCBI Taxonomy" id="144538"/>
    <lineage>
        <taxon>Eukaryota</taxon>
        <taxon>Fungi</taxon>
        <taxon>Fungi incertae sedis</taxon>
        <taxon>Mucoromycota</taxon>
        <taxon>Glomeromycotina</taxon>
        <taxon>Glomeromycetes</taxon>
        <taxon>Paraglomerales</taxon>
        <taxon>Paraglomeraceae</taxon>
        <taxon>Paraglomus</taxon>
    </lineage>
</organism>
<dbReference type="Gene3D" id="1.10.510.10">
    <property type="entry name" value="Transferase(Phosphotransferase) domain 1"/>
    <property type="match status" value="1"/>
</dbReference>
<name>A0A9N9CEQ9_9GLOM</name>